<evidence type="ECO:0000259" key="6">
    <source>
        <dbReference type="PROSITE" id="PS50118"/>
    </source>
</evidence>
<feature type="compositionally biased region" description="Basic and acidic residues" evidence="5">
    <location>
        <begin position="71"/>
        <end position="86"/>
    </location>
</feature>
<evidence type="ECO:0000313" key="7">
    <source>
        <dbReference type="EMBL" id="KAG2374204.1"/>
    </source>
</evidence>
<organism evidence="7 8">
    <name type="scientific">Naegleria lovaniensis</name>
    <name type="common">Amoeba</name>
    <dbReference type="NCBI Taxonomy" id="51637"/>
    <lineage>
        <taxon>Eukaryota</taxon>
        <taxon>Discoba</taxon>
        <taxon>Heterolobosea</taxon>
        <taxon>Tetramitia</taxon>
        <taxon>Eutetramitia</taxon>
        <taxon>Vahlkampfiidae</taxon>
        <taxon>Naegleria</taxon>
    </lineage>
</organism>
<dbReference type="Pfam" id="PF00505">
    <property type="entry name" value="HMG_box"/>
    <property type="match status" value="2"/>
</dbReference>
<dbReference type="InterPro" id="IPR050342">
    <property type="entry name" value="HMGB"/>
</dbReference>
<evidence type="ECO:0000256" key="4">
    <source>
        <dbReference type="PROSITE-ProRule" id="PRU00267"/>
    </source>
</evidence>
<feature type="DNA-binding region" description="HMG box" evidence="4">
    <location>
        <begin position="116"/>
        <end position="182"/>
    </location>
</feature>
<comment type="subcellular location">
    <subcellularLocation>
        <location evidence="1">Nucleus</location>
    </subcellularLocation>
</comment>
<evidence type="ECO:0000256" key="5">
    <source>
        <dbReference type="SAM" id="MobiDB-lite"/>
    </source>
</evidence>
<evidence type="ECO:0000256" key="3">
    <source>
        <dbReference type="ARBA" id="ARBA00023242"/>
    </source>
</evidence>
<dbReference type="EMBL" id="PYSW02000047">
    <property type="protein sequence ID" value="KAG2374204.1"/>
    <property type="molecule type" value="Genomic_DNA"/>
</dbReference>
<evidence type="ECO:0000313" key="8">
    <source>
        <dbReference type="Proteomes" id="UP000816034"/>
    </source>
</evidence>
<feature type="domain" description="HMG box" evidence="6">
    <location>
        <begin position="4"/>
        <end position="73"/>
    </location>
</feature>
<dbReference type="SMART" id="SM00398">
    <property type="entry name" value="HMG"/>
    <property type="match status" value="2"/>
</dbReference>
<dbReference type="Gene3D" id="1.10.30.10">
    <property type="entry name" value="High mobility group box domain"/>
    <property type="match status" value="2"/>
</dbReference>
<dbReference type="GO" id="GO:0005634">
    <property type="term" value="C:nucleus"/>
    <property type="evidence" value="ECO:0007669"/>
    <property type="project" value="UniProtKB-SubCell"/>
</dbReference>
<dbReference type="SUPFAM" id="SSF47095">
    <property type="entry name" value="HMG-box"/>
    <property type="match status" value="2"/>
</dbReference>
<dbReference type="PANTHER" id="PTHR48112">
    <property type="entry name" value="HIGH MOBILITY GROUP PROTEIN DSP1"/>
    <property type="match status" value="1"/>
</dbReference>
<evidence type="ECO:0000256" key="2">
    <source>
        <dbReference type="ARBA" id="ARBA00023125"/>
    </source>
</evidence>
<protein>
    <recommendedName>
        <fullName evidence="6">HMG box domain-containing protein</fullName>
    </recommendedName>
</protein>
<dbReference type="AlphaFoldDB" id="A0AA88GGK3"/>
<evidence type="ECO:0000256" key="1">
    <source>
        <dbReference type="ARBA" id="ARBA00004123"/>
    </source>
</evidence>
<keyword evidence="2 4" id="KW-0238">DNA-binding</keyword>
<dbReference type="Proteomes" id="UP000816034">
    <property type="component" value="Unassembled WGS sequence"/>
</dbReference>
<feature type="domain" description="HMG box" evidence="6">
    <location>
        <begin position="116"/>
        <end position="182"/>
    </location>
</feature>
<dbReference type="PANTHER" id="PTHR48112:SF32">
    <property type="entry name" value="HIGH MOBILITY GROUP PROTEIN B3"/>
    <property type="match status" value="1"/>
</dbReference>
<reference evidence="7 8" key="1">
    <citation type="journal article" date="2018" name="BMC Genomics">
        <title>The genome of Naegleria lovaniensis, the basis for a comparative approach to unravel pathogenicity factors of the human pathogenic amoeba N. fowleri.</title>
        <authorList>
            <person name="Liechti N."/>
            <person name="Schurch N."/>
            <person name="Bruggmann R."/>
            <person name="Wittwer M."/>
        </authorList>
    </citation>
    <scope>NUCLEOTIDE SEQUENCE [LARGE SCALE GENOMIC DNA]</scope>
    <source>
        <strain evidence="7 8">ATCC 30569</strain>
    </source>
</reference>
<comment type="caution">
    <text evidence="7">The sequence shown here is derived from an EMBL/GenBank/DDBJ whole genome shotgun (WGS) entry which is preliminary data.</text>
</comment>
<feature type="compositionally biased region" description="Basic and acidic residues" evidence="5">
    <location>
        <begin position="128"/>
        <end position="183"/>
    </location>
</feature>
<feature type="DNA-binding region" description="HMG box" evidence="4">
    <location>
        <begin position="4"/>
        <end position="73"/>
    </location>
</feature>
<sequence length="183" mass="21311">MSELKRPASSYILFCNDHRAEVKTQLGDNAKPKDVQKELSKLWNAASEAEKNKYKKLYEENKADYDKKAEALKVVEEDKEEQESSGRKLRKRPPKKVSEEEPKKKKKSTKEKAEPKPRGVTGYNLYMKENKEKLKSDKLEGKKLTEKVRKMWKELSDDEKKKYNERASKLAPEKKDEGSASDE</sequence>
<dbReference type="RefSeq" id="XP_044543378.1">
    <property type="nucleotide sequence ID" value="XM_044686653.1"/>
</dbReference>
<proteinExistence type="predicted"/>
<dbReference type="InterPro" id="IPR036910">
    <property type="entry name" value="HMG_box_dom_sf"/>
</dbReference>
<dbReference type="InterPro" id="IPR009071">
    <property type="entry name" value="HMG_box_dom"/>
</dbReference>
<dbReference type="PROSITE" id="PS50118">
    <property type="entry name" value="HMG_BOX_2"/>
    <property type="match status" value="2"/>
</dbReference>
<feature type="region of interest" description="Disordered" evidence="5">
    <location>
        <begin position="71"/>
        <end position="183"/>
    </location>
</feature>
<dbReference type="CDD" id="cd00084">
    <property type="entry name" value="HMG-box_SF"/>
    <property type="match status" value="2"/>
</dbReference>
<name>A0AA88GGK3_NAELO</name>
<dbReference type="GeneID" id="68103495"/>
<dbReference type="GO" id="GO:0003677">
    <property type="term" value="F:DNA binding"/>
    <property type="evidence" value="ECO:0007669"/>
    <property type="project" value="UniProtKB-UniRule"/>
</dbReference>
<keyword evidence="3 4" id="KW-0539">Nucleus</keyword>
<gene>
    <name evidence="7" type="ORF">C9374_011041</name>
</gene>
<keyword evidence="8" id="KW-1185">Reference proteome</keyword>
<accession>A0AA88GGK3</accession>